<dbReference type="STRING" id="869209.Tresu_1760"/>
<dbReference type="SUPFAM" id="SSF49373">
    <property type="entry name" value="Invasin/intimin cell-adhesion fragments"/>
    <property type="match status" value="3"/>
</dbReference>
<feature type="domain" description="BIG2" evidence="2">
    <location>
        <begin position="1380"/>
        <end position="1466"/>
    </location>
</feature>
<dbReference type="InterPro" id="IPR008964">
    <property type="entry name" value="Invasin/intimin_cell_adhesion"/>
</dbReference>
<evidence type="ECO:0000313" key="3">
    <source>
        <dbReference type="EMBL" id="AEB14651.1"/>
    </source>
</evidence>
<reference evidence="3 4" key="1">
    <citation type="journal article" date="2011" name="Stand. Genomic Sci.">
        <title>Complete genome sequence of Treponema succinifaciens type strain (6091).</title>
        <authorList>
            <person name="Han C."/>
            <person name="Gronow S."/>
            <person name="Teshima H."/>
            <person name="Lapidus A."/>
            <person name="Nolan M."/>
            <person name="Lucas S."/>
            <person name="Hammon N."/>
            <person name="Deshpande S."/>
            <person name="Cheng J.F."/>
            <person name="Zeytun A."/>
            <person name="Tapia R."/>
            <person name="Goodwin L."/>
            <person name="Pitluck S."/>
            <person name="Liolios K."/>
            <person name="Pagani I."/>
            <person name="Ivanova N."/>
            <person name="Mavromatis K."/>
            <person name="Mikhailova N."/>
            <person name="Huntemann M."/>
            <person name="Pati A."/>
            <person name="Chen A."/>
            <person name="Palaniappan K."/>
            <person name="Land M."/>
            <person name="Hauser L."/>
            <person name="Brambilla E.M."/>
            <person name="Rohde M."/>
            <person name="Goker M."/>
            <person name="Woyke T."/>
            <person name="Bristow J."/>
            <person name="Eisen J.A."/>
            <person name="Markowitz V."/>
            <person name="Hugenholtz P."/>
            <person name="Kyrpides N.C."/>
            <person name="Klenk H.P."/>
            <person name="Detter J.C."/>
        </authorList>
    </citation>
    <scope>NUCLEOTIDE SEQUENCE [LARGE SCALE GENOMIC DNA]</scope>
    <source>
        <strain evidence="4">ATCC 33096 / DSM 2489 / 6091</strain>
    </source>
</reference>
<dbReference type="GeneID" id="302998904"/>
<gene>
    <name evidence="3" type="ordered locus">Tresu_1760</name>
</gene>
<feature type="domain" description="BIG2" evidence="2">
    <location>
        <begin position="920"/>
        <end position="995"/>
    </location>
</feature>
<dbReference type="eggNOG" id="ENOG5032HBD">
    <property type="taxonomic scope" value="Bacteria"/>
</dbReference>
<evidence type="ECO:0000256" key="1">
    <source>
        <dbReference type="SAM" id="SignalP"/>
    </source>
</evidence>
<dbReference type="EMBL" id="CP002631">
    <property type="protein sequence ID" value="AEB14651.1"/>
    <property type="molecule type" value="Genomic_DNA"/>
</dbReference>
<feature type="domain" description="BIG2" evidence="2">
    <location>
        <begin position="1190"/>
        <end position="1269"/>
    </location>
</feature>
<dbReference type="PROSITE" id="PS51257">
    <property type="entry name" value="PROKAR_LIPOPROTEIN"/>
    <property type="match status" value="1"/>
</dbReference>
<dbReference type="RefSeq" id="WP_013701932.1">
    <property type="nucleotide sequence ID" value="NC_015385.1"/>
</dbReference>
<feature type="domain" description="BIG2" evidence="2">
    <location>
        <begin position="1012"/>
        <end position="1091"/>
    </location>
</feature>
<evidence type="ECO:0000313" key="4">
    <source>
        <dbReference type="Proteomes" id="UP000006852"/>
    </source>
</evidence>
<keyword evidence="1" id="KW-0732">Signal</keyword>
<dbReference type="KEGG" id="tsu:Tresu_1760"/>
<feature type="domain" description="BIG2" evidence="2">
    <location>
        <begin position="825"/>
        <end position="908"/>
    </location>
</feature>
<feature type="domain" description="BIG2" evidence="2">
    <location>
        <begin position="1281"/>
        <end position="1370"/>
    </location>
</feature>
<dbReference type="InterPro" id="IPR003343">
    <property type="entry name" value="Big_2"/>
</dbReference>
<dbReference type="SMART" id="SM00635">
    <property type="entry name" value="BID_2"/>
    <property type="match status" value="9"/>
</dbReference>
<name>F2NT60_TRES6</name>
<dbReference type="HOGENOM" id="CLU_234271_0_0_12"/>
<accession>F2NT60</accession>
<dbReference type="Proteomes" id="UP000006852">
    <property type="component" value="Chromosome"/>
</dbReference>
<organism evidence="3 4">
    <name type="scientific">Treponema succinifaciens (strain ATCC 33096 / DSM 2489 / 6091)</name>
    <dbReference type="NCBI Taxonomy" id="869209"/>
    <lineage>
        <taxon>Bacteria</taxon>
        <taxon>Pseudomonadati</taxon>
        <taxon>Spirochaetota</taxon>
        <taxon>Spirochaetia</taxon>
        <taxon>Spirochaetales</taxon>
        <taxon>Treponemataceae</taxon>
        <taxon>Treponema</taxon>
    </lineage>
</organism>
<protein>
    <submittedName>
        <fullName evidence="3">Ig domain protein group 2 domain protein</fullName>
    </submittedName>
</protein>
<sequence>MKFLRNAVQLLMVAAALAFVGCHWNDVSDSGGDDDVKISSLSFAKSTLSMKVGSMDYITIKVNPATSQKDCEFKWSYDSKIISCDTASNFGVTITALSEGQTSLRCSYGGYDATCIITVSGFEQGYEETTEPYIYSNTSIIQTSPGVTEKVFVSLYGGDASDIDGYTWTIDNSSVATIQPTGQYCLITAKDSGYARIKVTNSKASYPYYMGVYVFADATNVPYITTSTNILTMNQGDGEQTINCSLLNGKEGSLDSAFKWEIVSKDSNEVPVGLSFNGNNAVITPLRGGSCTLRITHPDAAYPLDILCRVITIVKNVYINPDRTMITLNGTEEQTVTSTLENIDIGDYSIDEYSYSLDNLSAAEIVSSVGNQVMLRGLANGSAKLIISHPKAAYPREVLCIVTGQLKDAVDASCYITTSQNYIRTKVGADTTSVSVSLRGGDDGDEKGFVWTVKSSPSSGSGDVISLETTDGSAVHSRAASMTYAYGTAYITPKSEGTAVITVSHPKIVYTTEILVKVLNKDAILEEPLYFTGNGLVRVLNGNETEYSVGLNGKNKSSSDEQNIKWSNDDTRLSVIGNGTSATIKAPSYGTGQTISHITVSHSKAEQDKTVLVMTADDEKTLMSMKALYSDKLYYNFEAGKEATVFCNAVGFDEYDEETDETKSYDFSMFTWTTSDPAVISVDKNSYNPLSCTIRGLKAGTCTLTGSIDGYSCGFKIMVYPVGTVQTDPEVYLTTTQNVVSLKSAGKTASLNVSAVNLSAGKYSSIKWQVENESVATVQANGTSATITAAGEGETVINVSHSESQNTLKIYVRVGSEYVIPEAEPLVYISSQDVITMLRDDSAQKLQAVLANYSGSDTNRFQFSIDNEDVAKISAQSVNGTAYIKPVGSGQAEITISHTATELTKKVLVVVGNSSEELAGYVYLTTGSNVVAVGEGNTKSVSVSVKNSDSVVLDGYSWTSSNPNVVDVTSSGATAVLQGNGIGTAMITVTSKYCQYPLQIIAQCVDPIAAAANPYIQLTSSVMNLNVGTTYTSITADLVGGKQSDFSDFVWSTNDSSICAVYGQNEVGKVRALKAGTAYITVSHPKAVYPAQILAVCDEVKESECSISVPSSIITMKPTDGAKTVTATLVNGSANDKYNFSWSLDVYDIIDFQYSANVCTITPKQTGSVTITIHHPKAAYDQQIIVNVQQYSEFSFPKESMTIEQGSVQFVNMEVPTTTVSTHIEYSVENSNICSIVGTNSVAQITAVGAGTTIVKARLIATSTGVEQASSEMMVYVKEKAVDAVYITASTTIYTVNKGKSQSLSATLTGTGVTNSDQYNLKWTTSDSDIVQVTGISSDGTVKGQSIYITALKSGEAVITCSHEKAASTLQFYVVVPGTAEKTVTFDKTYMTIIKGSSGSQLKATIENAESSNDYNNLIWTCEGANGKDVARVMGNGQKVTIYPVSVGEATVMAQLPDSSSVAKCTVIVEAGKSLVFETNSRKVQPFHSKILKYTVSPADAILTWTMSQGVGEDYFEYRDLGCDAEGNGQVEISGIKEGSGTLACVTDGGAKAQCAVRVAWDYEFSVSGSTAFTCTPDEAKTFEYAVSPIDSIVSVESTDSIENGGSAFSYEVASSGDGKGKIVIHPASETSKAVDIVFVAKNPNKSYETVGTKTIKAQFAYASVSVDIGQTSSNGKFSRFDSQSNTLFLGDGESSNIVISIAEEKSNATIQSVTAYGNGAPSISIVSSAEKSGVYAIRNSQADVVKKEYLINKAYVPYIGNAELSDWETAFTWYAGDCKHSVAHDCLTFAQIYSSNNRSFNYSGGRCSKNTNKTSLYEWMTQNWAYRAIGRDQGSWSFGRFNGSSPSYEKNGSFSIREKTSLRGKIYQESDFQKIGWFYCPGTRTGEGERILYHTDRGYKCAIDNAGGISTLDDDEGWSMRVSPSVLTDVVDATYRNSSDETVKGIQNFGRIKVVINHNGKSEYKEFLVVGEIRNCSMN</sequence>
<evidence type="ECO:0000259" key="2">
    <source>
        <dbReference type="SMART" id="SM00635"/>
    </source>
</evidence>
<keyword evidence="4" id="KW-1185">Reference proteome</keyword>
<feature type="signal peptide" evidence="1">
    <location>
        <begin position="1"/>
        <end position="18"/>
    </location>
</feature>
<proteinExistence type="predicted"/>
<feature type="domain" description="BIG2" evidence="2">
    <location>
        <begin position="729"/>
        <end position="812"/>
    </location>
</feature>
<feature type="domain" description="BIG2" evidence="2">
    <location>
        <begin position="313"/>
        <end position="396"/>
    </location>
</feature>
<feature type="chain" id="PRO_5003282882" evidence="1">
    <location>
        <begin position="19"/>
        <end position="1980"/>
    </location>
</feature>
<dbReference type="Gene3D" id="2.60.40.1080">
    <property type="match status" value="7"/>
</dbReference>
<dbReference type="OrthoDB" id="353228at2"/>
<reference evidence="4" key="2">
    <citation type="submission" date="2011-04" db="EMBL/GenBank/DDBJ databases">
        <title>The complete genome of chromosome of Treponema succinifaciens DSM 2489.</title>
        <authorList>
            <person name="Lucas S."/>
            <person name="Copeland A."/>
            <person name="Lapidus A."/>
            <person name="Bruce D."/>
            <person name="Goodwin L."/>
            <person name="Pitluck S."/>
            <person name="Peters L."/>
            <person name="Kyrpides N."/>
            <person name="Mavromatis K."/>
            <person name="Ivanova N."/>
            <person name="Ovchinnikova G."/>
            <person name="Teshima H."/>
            <person name="Detter J.C."/>
            <person name="Tapia R."/>
            <person name="Han C."/>
            <person name="Land M."/>
            <person name="Hauser L."/>
            <person name="Markowitz V."/>
            <person name="Cheng J.-F."/>
            <person name="Hugenholtz P."/>
            <person name="Woyke T."/>
            <person name="Wu D."/>
            <person name="Gronow S."/>
            <person name="Wellnitz S."/>
            <person name="Brambilla E."/>
            <person name="Klenk H.-P."/>
            <person name="Eisen J.A."/>
        </authorList>
    </citation>
    <scope>NUCLEOTIDE SEQUENCE [LARGE SCALE GENOMIC DNA]</scope>
    <source>
        <strain evidence="4">ATCC 33096 / DSM 2489 / 6091</strain>
    </source>
</reference>
<feature type="domain" description="BIG2" evidence="2">
    <location>
        <begin position="134"/>
        <end position="207"/>
    </location>
</feature>